<dbReference type="PROSITE" id="PS50234">
    <property type="entry name" value="VWFA"/>
    <property type="match status" value="1"/>
</dbReference>
<dbReference type="InterPro" id="IPR036465">
    <property type="entry name" value="vWFA_dom_sf"/>
</dbReference>
<dbReference type="eggNOG" id="ENOG502RZH2">
    <property type="taxonomic scope" value="Eukaryota"/>
</dbReference>
<name>W3X085_PESFW</name>
<dbReference type="GeneID" id="19274419"/>
<dbReference type="PANTHER" id="PTHR34706">
    <property type="entry name" value="SLR1338 PROTEIN"/>
    <property type="match status" value="1"/>
</dbReference>
<evidence type="ECO:0000313" key="3">
    <source>
        <dbReference type="EMBL" id="ETS79553.1"/>
    </source>
</evidence>
<feature type="region of interest" description="Disordered" evidence="1">
    <location>
        <begin position="168"/>
        <end position="190"/>
    </location>
</feature>
<proteinExistence type="predicted"/>
<feature type="region of interest" description="Disordered" evidence="1">
    <location>
        <begin position="1"/>
        <end position="90"/>
    </location>
</feature>
<accession>W3X085</accession>
<dbReference type="PANTHER" id="PTHR34706:SF1">
    <property type="entry name" value="VWFA DOMAIN-CONTAINING PROTEIN"/>
    <property type="match status" value="1"/>
</dbReference>
<dbReference type="Proteomes" id="UP000030651">
    <property type="component" value="Unassembled WGS sequence"/>
</dbReference>
<dbReference type="RefSeq" id="XP_007836178.1">
    <property type="nucleotide sequence ID" value="XM_007837987.1"/>
</dbReference>
<dbReference type="EMBL" id="KI912114">
    <property type="protein sequence ID" value="ETS79553.1"/>
    <property type="molecule type" value="Genomic_DNA"/>
</dbReference>
<feature type="domain" description="VWFA" evidence="2">
    <location>
        <begin position="117"/>
        <end position="281"/>
    </location>
</feature>
<evidence type="ECO:0000256" key="1">
    <source>
        <dbReference type="SAM" id="MobiDB-lite"/>
    </source>
</evidence>
<protein>
    <recommendedName>
        <fullName evidence="2">VWFA domain-containing protein</fullName>
    </recommendedName>
</protein>
<dbReference type="OrthoDB" id="2142040at2759"/>
<dbReference type="InterPro" id="IPR002035">
    <property type="entry name" value="VWF_A"/>
</dbReference>
<evidence type="ECO:0000259" key="2">
    <source>
        <dbReference type="PROSITE" id="PS50234"/>
    </source>
</evidence>
<dbReference type="OMA" id="TIDIRFF"/>
<dbReference type="SMART" id="SM00327">
    <property type="entry name" value="VWA"/>
    <property type="match status" value="1"/>
</dbReference>
<organism evidence="3 4">
    <name type="scientific">Pestalotiopsis fici (strain W106-1 / CGMCC3.15140)</name>
    <dbReference type="NCBI Taxonomy" id="1229662"/>
    <lineage>
        <taxon>Eukaryota</taxon>
        <taxon>Fungi</taxon>
        <taxon>Dikarya</taxon>
        <taxon>Ascomycota</taxon>
        <taxon>Pezizomycotina</taxon>
        <taxon>Sordariomycetes</taxon>
        <taxon>Xylariomycetidae</taxon>
        <taxon>Amphisphaeriales</taxon>
        <taxon>Sporocadaceae</taxon>
        <taxon>Pestalotiopsis</taxon>
    </lineage>
</organism>
<keyword evidence="4" id="KW-1185">Reference proteome</keyword>
<dbReference type="Pfam" id="PF00092">
    <property type="entry name" value="VWA"/>
    <property type="match status" value="1"/>
</dbReference>
<reference evidence="4" key="1">
    <citation type="journal article" date="2015" name="BMC Genomics">
        <title>Genomic and transcriptomic analysis of the endophytic fungus Pestalotiopsis fici reveals its lifestyle and high potential for synthesis of natural products.</title>
        <authorList>
            <person name="Wang X."/>
            <person name="Zhang X."/>
            <person name="Liu L."/>
            <person name="Xiang M."/>
            <person name="Wang W."/>
            <person name="Sun X."/>
            <person name="Che Y."/>
            <person name="Guo L."/>
            <person name="Liu G."/>
            <person name="Guo L."/>
            <person name="Wang C."/>
            <person name="Yin W.B."/>
            <person name="Stadler M."/>
            <person name="Zhang X."/>
            <person name="Liu X."/>
        </authorList>
    </citation>
    <scope>NUCLEOTIDE SEQUENCE [LARGE SCALE GENOMIC DNA]</scope>
    <source>
        <strain evidence="4">W106-1 / CGMCC3.15140</strain>
    </source>
</reference>
<gene>
    <name evidence="3" type="ORF">PFICI_09406</name>
</gene>
<sequence length="345" mass="38091">MSNPFKKLLSLASKDPAKANPNGTLAQKSSGRAVSSWNQSSTNSGRPPSTSMGNTQQTGAADRAQDPPPAYTPTAPAAPPAPAATANSNKFQAHPIIKRRSELHTDNDPYAFLRKFDTVFLIDDSGSMWGRRWRETRDALSQLLDVVLGYDDDGVDFYFINHQTKDRGNSDEPWKAGSGYRNVTRATGTSRPGEQLTVEEIFSNVQPSGGTLTGMRLEKILSRYLRKYEEMVRETDDETCLKPLNIIVITDGVAQDHPKEYIVPAAQRLDRVGAPIYQIGVQFFQVGDDRRATESLRVLDDELCKTQGCRDMVDTTTSGGSEMTGEHLLKALQGGVDKHWDKKRA</sequence>
<feature type="compositionally biased region" description="Pro residues" evidence="1">
    <location>
        <begin position="66"/>
        <end position="82"/>
    </location>
</feature>
<dbReference type="AlphaFoldDB" id="W3X085"/>
<dbReference type="InParanoid" id="W3X085"/>
<evidence type="ECO:0000313" key="4">
    <source>
        <dbReference type="Proteomes" id="UP000030651"/>
    </source>
</evidence>
<dbReference type="HOGENOM" id="CLU_040578_0_1_1"/>
<dbReference type="Gene3D" id="3.40.50.410">
    <property type="entry name" value="von Willebrand factor, type A domain"/>
    <property type="match status" value="1"/>
</dbReference>
<feature type="compositionally biased region" description="Polar residues" evidence="1">
    <location>
        <begin position="21"/>
        <end position="59"/>
    </location>
</feature>
<dbReference type="KEGG" id="pfy:PFICI_09406"/>
<dbReference type="SUPFAM" id="SSF53300">
    <property type="entry name" value="vWA-like"/>
    <property type="match status" value="1"/>
</dbReference>